<name>A0A8T0GDU0_CERPU</name>
<dbReference type="EMBL" id="CM026432">
    <property type="protein sequence ID" value="KAG0556269.1"/>
    <property type="molecule type" value="Genomic_DNA"/>
</dbReference>
<dbReference type="Proteomes" id="UP000822688">
    <property type="component" value="Chromosome 11"/>
</dbReference>
<protein>
    <submittedName>
        <fullName evidence="1">Uncharacterized protein</fullName>
    </submittedName>
</protein>
<accession>A0A8T0GDU0</accession>
<sequence length="135" mass="14473">MQLAPMATRNLSVTKIECAGEAAASLGRRNVKLGMIAQQNGFATERRIRARASRRREDGGRVGYGWRAREGLRHCSRGRISPTCNGDGQVPVTATESKSFWKASSLSALSSCTCKVGLTVVEEGLGRRLVGGCFG</sequence>
<evidence type="ECO:0000313" key="2">
    <source>
        <dbReference type="Proteomes" id="UP000822688"/>
    </source>
</evidence>
<organism evidence="1 2">
    <name type="scientific">Ceratodon purpureus</name>
    <name type="common">Fire moss</name>
    <name type="synonym">Dicranum purpureum</name>
    <dbReference type="NCBI Taxonomy" id="3225"/>
    <lineage>
        <taxon>Eukaryota</taxon>
        <taxon>Viridiplantae</taxon>
        <taxon>Streptophyta</taxon>
        <taxon>Embryophyta</taxon>
        <taxon>Bryophyta</taxon>
        <taxon>Bryophytina</taxon>
        <taxon>Bryopsida</taxon>
        <taxon>Dicranidae</taxon>
        <taxon>Pseudoditrichales</taxon>
        <taxon>Ditrichaceae</taxon>
        <taxon>Ceratodon</taxon>
    </lineage>
</organism>
<reference evidence="1 2" key="1">
    <citation type="submission" date="2020-06" db="EMBL/GenBank/DDBJ databases">
        <title>WGS assembly of Ceratodon purpureus strain R40.</title>
        <authorList>
            <person name="Carey S.B."/>
            <person name="Jenkins J."/>
            <person name="Shu S."/>
            <person name="Lovell J.T."/>
            <person name="Sreedasyam A."/>
            <person name="Maumus F."/>
            <person name="Tiley G.P."/>
            <person name="Fernandez-Pozo N."/>
            <person name="Barry K."/>
            <person name="Chen C."/>
            <person name="Wang M."/>
            <person name="Lipzen A."/>
            <person name="Daum C."/>
            <person name="Saski C.A."/>
            <person name="Payton A.C."/>
            <person name="Mcbreen J.C."/>
            <person name="Conrad R.E."/>
            <person name="Kollar L.M."/>
            <person name="Olsson S."/>
            <person name="Huttunen S."/>
            <person name="Landis J.B."/>
            <person name="Wickett N.J."/>
            <person name="Johnson M.G."/>
            <person name="Rensing S.A."/>
            <person name="Grimwood J."/>
            <person name="Schmutz J."/>
            <person name="Mcdaniel S.F."/>
        </authorList>
    </citation>
    <scope>NUCLEOTIDE SEQUENCE [LARGE SCALE GENOMIC DNA]</scope>
    <source>
        <strain evidence="1 2">R40</strain>
    </source>
</reference>
<evidence type="ECO:0000313" key="1">
    <source>
        <dbReference type="EMBL" id="KAG0556269.1"/>
    </source>
</evidence>
<proteinExistence type="predicted"/>
<keyword evidence="2" id="KW-1185">Reference proteome</keyword>
<dbReference type="AlphaFoldDB" id="A0A8T0GDU0"/>
<comment type="caution">
    <text evidence="1">The sequence shown here is derived from an EMBL/GenBank/DDBJ whole genome shotgun (WGS) entry which is preliminary data.</text>
</comment>
<gene>
    <name evidence="1" type="ORF">KC19_11G040000</name>
</gene>